<dbReference type="InterPro" id="IPR013320">
    <property type="entry name" value="ConA-like_dom_sf"/>
</dbReference>
<dbReference type="AlphaFoldDB" id="A0A8J4Y1T4"/>
<evidence type="ECO:0000256" key="1">
    <source>
        <dbReference type="PROSITE-ProRule" id="PRU00122"/>
    </source>
</evidence>
<comment type="caution">
    <text evidence="1">Lacks conserved residue(s) required for the propagation of feature annotation.</text>
</comment>
<name>A0A8J4Y1T4_CHIOP</name>
<dbReference type="SUPFAM" id="SSF49899">
    <property type="entry name" value="Concanavalin A-like lectins/glucanases"/>
    <property type="match status" value="1"/>
</dbReference>
<comment type="caution">
    <text evidence="3">The sequence shown here is derived from an EMBL/GenBank/DDBJ whole genome shotgun (WGS) entry which is preliminary data.</text>
</comment>
<reference evidence="3" key="1">
    <citation type="submission" date="2020-07" db="EMBL/GenBank/DDBJ databases">
        <title>The High-quality genome of the commercially important snow crab, Chionoecetes opilio.</title>
        <authorList>
            <person name="Jeong J.-H."/>
            <person name="Ryu S."/>
        </authorList>
    </citation>
    <scope>NUCLEOTIDE SEQUENCE</scope>
    <source>
        <strain evidence="3">MADBK_172401_WGS</strain>
        <tissue evidence="3">Digestive gland</tissue>
    </source>
</reference>
<dbReference type="Gene3D" id="2.60.120.200">
    <property type="match status" value="1"/>
</dbReference>
<evidence type="ECO:0000259" key="2">
    <source>
        <dbReference type="PROSITE" id="PS50025"/>
    </source>
</evidence>
<dbReference type="InterPro" id="IPR001791">
    <property type="entry name" value="Laminin_G"/>
</dbReference>
<gene>
    <name evidence="3" type="primary">CadN_33</name>
    <name evidence="3" type="ORF">GWK47_052253</name>
</gene>
<sequence length="166" mass="18671">MARTFSGSGWAWVRRLPPCLPVTVSFRILTRRPNALLLYSGPLAPHPRHHHAPSTPMLAVELSKGHLQLLLEGGREPLKLVVNTTLNDGDWHTIHLHLHPQSGQRGLTWQMQSYWSMASGDVCRPSTPSAWLVDTTVWIVEAMVLFVESRVLWRCGVGGEVEERVE</sequence>
<keyword evidence="4" id="KW-1185">Reference proteome</keyword>
<proteinExistence type="predicted"/>
<protein>
    <submittedName>
        <fullName evidence="3">Neural-cadherin</fullName>
    </submittedName>
</protein>
<evidence type="ECO:0000313" key="3">
    <source>
        <dbReference type="EMBL" id="KAG0718542.1"/>
    </source>
</evidence>
<dbReference type="PROSITE" id="PS50025">
    <property type="entry name" value="LAM_G_DOMAIN"/>
    <property type="match status" value="1"/>
</dbReference>
<dbReference type="Pfam" id="PF02210">
    <property type="entry name" value="Laminin_G_2"/>
    <property type="match status" value="1"/>
</dbReference>
<dbReference type="CDD" id="cd00110">
    <property type="entry name" value="LamG"/>
    <property type="match status" value="1"/>
</dbReference>
<feature type="domain" description="Laminin G" evidence="2">
    <location>
        <begin position="1"/>
        <end position="166"/>
    </location>
</feature>
<organism evidence="3 4">
    <name type="scientific">Chionoecetes opilio</name>
    <name type="common">Atlantic snow crab</name>
    <name type="synonym">Cancer opilio</name>
    <dbReference type="NCBI Taxonomy" id="41210"/>
    <lineage>
        <taxon>Eukaryota</taxon>
        <taxon>Metazoa</taxon>
        <taxon>Ecdysozoa</taxon>
        <taxon>Arthropoda</taxon>
        <taxon>Crustacea</taxon>
        <taxon>Multicrustacea</taxon>
        <taxon>Malacostraca</taxon>
        <taxon>Eumalacostraca</taxon>
        <taxon>Eucarida</taxon>
        <taxon>Decapoda</taxon>
        <taxon>Pleocyemata</taxon>
        <taxon>Brachyura</taxon>
        <taxon>Eubrachyura</taxon>
        <taxon>Majoidea</taxon>
        <taxon>Majidae</taxon>
        <taxon>Chionoecetes</taxon>
    </lineage>
</organism>
<evidence type="ECO:0000313" key="4">
    <source>
        <dbReference type="Proteomes" id="UP000770661"/>
    </source>
</evidence>
<accession>A0A8J4Y1T4</accession>
<dbReference type="Proteomes" id="UP000770661">
    <property type="component" value="Unassembled WGS sequence"/>
</dbReference>
<dbReference type="EMBL" id="JACEEZ010015863">
    <property type="protein sequence ID" value="KAG0718542.1"/>
    <property type="molecule type" value="Genomic_DNA"/>
</dbReference>